<organism evidence="4 5">
    <name type="scientific">Aquicella siphonis</name>
    <dbReference type="NCBI Taxonomy" id="254247"/>
    <lineage>
        <taxon>Bacteria</taxon>
        <taxon>Pseudomonadati</taxon>
        <taxon>Pseudomonadota</taxon>
        <taxon>Gammaproteobacteria</taxon>
        <taxon>Legionellales</taxon>
        <taxon>Coxiellaceae</taxon>
        <taxon>Aquicella</taxon>
    </lineage>
</organism>
<gene>
    <name evidence="4" type="primary">tam_1</name>
    <name evidence="4" type="ORF">AQUSIP_10770</name>
</gene>
<dbReference type="OrthoDB" id="9778208at2"/>
<dbReference type="RefSeq" id="WP_148339058.1">
    <property type="nucleotide sequence ID" value="NZ_LR699119.1"/>
</dbReference>
<keyword evidence="2 4" id="KW-0808">Transferase</keyword>
<keyword evidence="5" id="KW-1185">Reference proteome</keyword>
<evidence type="ECO:0000256" key="1">
    <source>
        <dbReference type="ARBA" id="ARBA00022603"/>
    </source>
</evidence>
<dbReference type="Gene3D" id="3.40.50.150">
    <property type="entry name" value="Vaccinia Virus protein VP39"/>
    <property type="match status" value="1"/>
</dbReference>
<dbReference type="EMBL" id="LR699119">
    <property type="protein sequence ID" value="VVC75780.1"/>
    <property type="molecule type" value="Genomic_DNA"/>
</dbReference>
<evidence type="ECO:0000256" key="2">
    <source>
        <dbReference type="ARBA" id="ARBA00022679"/>
    </source>
</evidence>
<accession>A0A5E4PFL8</accession>
<reference evidence="4 5" key="1">
    <citation type="submission" date="2019-08" db="EMBL/GenBank/DDBJ databases">
        <authorList>
            <person name="Guy L."/>
        </authorList>
    </citation>
    <scope>NUCLEOTIDE SEQUENCE [LARGE SCALE GENOMIC DNA]</scope>
    <source>
        <strain evidence="4 5">SGT-108</strain>
    </source>
</reference>
<evidence type="ECO:0000313" key="5">
    <source>
        <dbReference type="Proteomes" id="UP000324194"/>
    </source>
</evidence>
<dbReference type="CDD" id="cd02440">
    <property type="entry name" value="AdoMet_MTases"/>
    <property type="match status" value="1"/>
</dbReference>
<dbReference type="PROSITE" id="PS51585">
    <property type="entry name" value="SAM_MT_TPMT"/>
    <property type="match status" value="1"/>
</dbReference>
<name>A0A5E4PFL8_9COXI</name>
<dbReference type="GO" id="GO:0008757">
    <property type="term" value="F:S-adenosylmethionine-dependent methyltransferase activity"/>
    <property type="evidence" value="ECO:0007669"/>
    <property type="project" value="InterPro"/>
</dbReference>
<dbReference type="PANTHER" id="PTHR43464:SF19">
    <property type="entry name" value="UBIQUINONE BIOSYNTHESIS O-METHYLTRANSFERASE, MITOCHONDRIAL"/>
    <property type="match status" value="1"/>
</dbReference>
<evidence type="ECO:0000256" key="3">
    <source>
        <dbReference type="ARBA" id="ARBA00022691"/>
    </source>
</evidence>
<dbReference type="KEGG" id="asip:AQUSIP_10770"/>
<proteinExistence type="predicted"/>
<dbReference type="GO" id="GO:0032259">
    <property type="term" value="P:methylation"/>
    <property type="evidence" value="ECO:0007669"/>
    <property type="project" value="UniProtKB-KW"/>
</dbReference>
<dbReference type="Proteomes" id="UP000324194">
    <property type="component" value="Chromosome 1"/>
</dbReference>
<keyword evidence="1 4" id="KW-0489">Methyltransferase</keyword>
<dbReference type="InterPro" id="IPR008854">
    <property type="entry name" value="TPMT"/>
</dbReference>
<dbReference type="InterPro" id="IPR029063">
    <property type="entry name" value="SAM-dependent_MTases_sf"/>
</dbReference>
<keyword evidence="3" id="KW-0949">S-adenosyl-L-methionine</keyword>
<evidence type="ECO:0000313" key="4">
    <source>
        <dbReference type="EMBL" id="VVC75780.1"/>
    </source>
</evidence>
<sequence>MQNQNWDHRYREHDTPWERGKPDIEMQRLFTAYIHKNAHVLEIGCGYGTNARWLAEAGYHVTAVDISSTAIEQAKKLTSALDLTLQFKTLDFMREWQSLPQFDAVFDSAVFHFMETSEARHLFARHIASLLHDKGWWINIACSQDQANEISAETGVRPPPNLKARDIVEAAEPYFEIIDMHRCFFQVDRRESGKALFNAWGSAFRKRG</sequence>
<dbReference type="AlphaFoldDB" id="A0A5E4PFL8"/>
<dbReference type="Pfam" id="PF05724">
    <property type="entry name" value="TPMT"/>
    <property type="match status" value="1"/>
</dbReference>
<dbReference type="PANTHER" id="PTHR43464">
    <property type="entry name" value="METHYLTRANSFERASE"/>
    <property type="match status" value="1"/>
</dbReference>
<dbReference type="SUPFAM" id="SSF53335">
    <property type="entry name" value="S-adenosyl-L-methionine-dependent methyltransferases"/>
    <property type="match status" value="1"/>
</dbReference>
<protein>
    <submittedName>
        <fullName evidence="4">Trans-aconitate 2-methyltransferase</fullName>
    </submittedName>
</protein>